<comment type="caution">
    <text evidence="2">The sequence shown here is derived from an EMBL/GenBank/DDBJ whole genome shotgun (WGS) entry which is preliminary data.</text>
</comment>
<reference evidence="2 3" key="1">
    <citation type="submission" date="2021-06" db="EMBL/GenBank/DDBJ databases">
        <title>Caerostris extrusa draft genome.</title>
        <authorList>
            <person name="Kono N."/>
            <person name="Arakawa K."/>
        </authorList>
    </citation>
    <scope>NUCLEOTIDE SEQUENCE [LARGE SCALE GENOMIC DNA]</scope>
</reference>
<dbReference type="InterPro" id="IPR032135">
    <property type="entry name" value="DUF4817"/>
</dbReference>
<evidence type="ECO:0000259" key="1">
    <source>
        <dbReference type="Pfam" id="PF16087"/>
    </source>
</evidence>
<gene>
    <name evidence="2" type="primary">RF55_24064</name>
    <name evidence="2" type="ORF">CEXT_398671</name>
</gene>
<protein>
    <submittedName>
        <fullName evidence="2">Transposable element tc3 transposase</fullName>
    </submittedName>
</protein>
<dbReference type="PANTHER" id="PTHR47326:SF1">
    <property type="entry name" value="HTH PSQ-TYPE DOMAIN-CONTAINING PROTEIN"/>
    <property type="match status" value="1"/>
</dbReference>
<dbReference type="AlphaFoldDB" id="A0AAV4NDW6"/>
<evidence type="ECO:0000313" key="3">
    <source>
        <dbReference type="Proteomes" id="UP001054945"/>
    </source>
</evidence>
<dbReference type="Pfam" id="PF16087">
    <property type="entry name" value="DUF4817"/>
    <property type="match status" value="1"/>
</dbReference>
<organism evidence="2 3">
    <name type="scientific">Caerostris extrusa</name>
    <name type="common">Bark spider</name>
    <name type="synonym">Caerostris bankana</name>
    <dbReference type="NCBI Taxonomy" id="172846"/>
    <lineage>
        <taxon>Eukaryota</taxon>
        <taxon>Metazoa</taxon>
        <taxon>Ecdysozoa</taxon>
        <taxon>Arthropoda</taxon>
        <taxon>Chelicerata</taxon>
        <taxon>Arachnida</taxon>
        <taxon>Araneae</taxon>
        <taxon>Araneomorphae</taxon>
        <taxon>Entelegynae</taxon>
        <taxon>Araneoidea</taxon>
        <taxon>Araneidae</taxon>
        <taxon>Caerostris</taxon>
    </lineage>
</organism>
<evidence type="ECO:0000313" key="2">
    <source>
        <dbReference type="EMBL" id="GIX82010.1"/>
    </source>
</evidence>
<sequence>MLSIVEKALLVKLYYKNSESAIAALRAYRYMKGMRDSKGPIATSALKKMMKKFEATGSLASRQRSGRPSTAAAVATTVEQTVQSMSAVASHGECSAREVSRQTGVSYGSVWKALRITLKRYPYKLQHKKELKPPDFDSRRGFANFVFNKMEEHHDWLPTLCFGQMKRISRSLALLTPTIVECGPQKIHAFVEVPLQQLKVTGWNHVALLLSKLKLLSRKLEVISSNLIGVLTCARFRLLPKGIRIQLVKYI</sequence>
<dbReference type="PANTHER" id="PTHR47326">
    <property type="entry name" value="TRANSPOSABLE ELEMENT TC3 TRANSPOSASE-LIKE PROTEIN"/>
    <property type="match status" value="1"/>
</dbReference>
<proteinExistence type="predicted"/>
<dbReference type="Proteomes" id="UP001054945">
    <property type="component" value="Unassembled WGS sequence"/>
</dbReference>
<dbReference type="EMBL" id="BPLR01020733">
    <property type="protein sequence ID" value="GIX82010.1"/>
    <property type="molecule type" value="Genomic_DNA"/>
</dbReference>
<keyword evidence="3" id="KW-1185">Reference proteome</keyword>
<accession>A0AAV4NDW6</accession>
<name>A0AAV4NDW6_CAEEX</name>
<feature type="domain" description="DUF4817" evidence="1">
    <location>
        <begin position="3"/>
        <end position="60"/>
    </location>
</feature>